<evidence type="ECO:0000313" key="4">
    <source>
        <dbReference type="Proteomes" id="UP000324222"/>
    </source>
</evidence>
<proteinExistence type="predicted"/>
<dbReference type="EMBL" id="VSRR010024565">
    <property type="protein sequence ID" value="MPC66284.1"/>
    <property type="molecule type" value="Genomic_DNA"/>
</dbReference>
<dbReference type="AlphaFoldDB" id="A0A5B7HC18"/>
<evidence type="ECO:0000256" key="2">
    <source>
        <dbReference type="ARBA" id="ARBA00022833"/>
    </source>
</evidence>
<evidence type="ECO:0000256" key="1">
    <source>
        <dbReference type="ARBA" id="ARBA00022723"/>
    </source>
</evidence>
<keyword evidence="2" id="KW-0862">Zinc</keyword>
<dbReference type="GO" id="GO:0046872">
    <property type="term" value="F:metal ion binding"/>
    <property type="evidence" value="ECO:0007669"/>
    <property type="project" value="UniProtKB-KW"/>
</dbReference>
<keyword evidence="1" id="KW-0479">Metal-binding</keyword>
<dbReference type="PANTHER" id="PTHR46771:SF5">
    <property type="entry name" value="DETERIN"/>
    <property type="match status" value="1"/>
</dbReference>
<keyword evidence="4" id="KW-1185">Reference proteome</keyword>
<name>A0A5B7HC18_PORTR</name>
<dbReference type="Proteomes" id="UP000324222">
    <property type="component" value="Unassembled WGS sequence"/>
</dbReference>
<protein>
    <submittedName>
        <fullName evidence="3">Baculoviral IAP repeat-containing protein 5</fullName>
    </submittedName>
</protein>
<dbReference type="Pfam" id="PF00653">
    <property type="entry name" value="BIR"/>
    <property type="match status" value="1"/>
</dbReference>
<dbReference type="OrthoDB" id="6415325at2759"/>
<dbReference type="InterPro" id="IPR001370">
    <property type="entry name" value="BIR_rpt"/>
</dbReference>
<reference evidence="3 4" key="1">
    <citation type="submission" date="2019-05" db="EMBL/GenBank/DDBJ databases">
        <title>Another draft genome of Portunus trituberculatus and its Hox gene families provides insights of decapod evolution.</title>
        <authorList>
            <person name="Jeong J.-H."/>
            <person name="Song I."/>
            <person name="Kim S."/>
            <person name="Choi T."/>
            <person name="Kim D."/>
            <person name="Ryu S."/>
            <person name="Kim W."/>
        </authorList>
    </citation>
    <scope>NUCLEOTIDE SEQUENCE [LARGE SCALE GENOMIC DNA]</scope>
    <source>
        <tissue evidence="3">Muscle</tissue>
    </source>
</reference>
<accession>A0A5B7HC18</accession>
<dbReference type="SMART" id="SM00238">
    <property type="entry name" value="BIR"/>
    <property type="match status" value="1"/>
</dbReference>
<dbReference type="InterPro" id="IPR051190">
    <property type="entry name" value="Baculoviral_IAP"/>
</dbReference>
<sequence length="81" mass="9535">MAAAGFYFIGNKNNPDLVRCFLCFKELDGWEEEDDPWEEHKNHASYCQFVMLNKDESKITFQEMHQLEMHQTANFAVRATS</sequence>
<comment type="caution">
    <text evidence="3">The sequence shown here is derived from an EMBL/GenBank/DDBJ whole genome shotgun (WGS) entry which is preliminary data.</text>
</comment>
<dbReference type="SUPFAM" id="SSF57924">
    <property type="entry name" value="Inhibitor of apoptosis (IAP) repeat"/>
    <property type="match status" value="1"/>
</dbReference>
<dbReference type="PANTHER" id="PTHR46771">
    <property type="entry name" value="DETERIN"/>
    <property type="match status" value="1"/>
</dbReference>
<organism evidence="3 4">
    <name type="scientific">Portunus trituberculatus</name>
    <name type="common">Swimming crab</name>
    <name type="synonym">Neptunus trituberculatus</name>
    <dbReference type="NCBI Taxonomy" id="210409"/>
    <lineage>
        <taxon>Eukaryota</taxon>
        <taxon>Metazoa</taxon>
        <taxon>Ecdysozoa</taxon>
        <taxon>Arthropoda</taxon>
        <taxon>Crustacea</taxon>
        <taxon>Multicrustacea</taxon>
        <taxon>Malacostraca</taxon>
        <taxon>Eumalacostraca</taxon>
        <taxon>Eucarida</taxon>
        <taxon>Decapoda</taxon>
        <taxon>Pleocyemata</taxon>
        <taxon>Brachyura</taxon>
        <taxon>Eubrachyura</taxon>
        <taxon>Portunoidea</taxon>
        <taxon>Portunidae</taxon>
        <taxon>Portuninae</taxon>
        <taxon>Portunus</taxon>
    </lineage>
</organism>
<gene>
    <name evidence="3" type="primary">BIRC5</name>
    <name evidence="3" type="ORF">E2C01_060431</name>
</gene>
<dbReference type="Gene3D" id="1.10.1170.10">
    <property type="entry name" value="Inhibitor Of Apoptosis Protein (2mihbC-IAP-1), Chain A"/>
    <property type="match status" value="1"/>
</dbReference>
<dbReference type="PROSITE" id="PS50143">
    <property type="entry name" value="BIR_REPEAT_2"/>
    <property type="match status" value="1"/>
</dbReference>
<evidence type="ECO:0000313" key="3">
    <source>
        <dbReference type="EMBL" id="MPC66284.1"/>
    </source>
</evidence>